<feature type="compositionally biased region" description="Acidic residues" evidence="1">
    <location>
        <begin position="126"/>
        <end position="140"/>
    </location>
</feature>
<evidence type="ECO:0000256" key="1">
    <source>
        <dbReference type="SAM" id="MobiDB-lite"/>
    </source>
</evidence>
<dbReference type="Proteomes" id="UP001163046">
    <property type="component" value="Unassembled WGS sequence"/>
</dbReference>
<gene>
    <name evidence="2" type="ORF">OS493_007270</name>
</gene>
<evidence type="ECO:0000313" key="3">
    <source>
        <dbReference type="Proteomes" id="UP001163046"/>
    </source>
</evidence>
<proteinExistence type="predicted"/>
<comment type="caution">
    <text evidence="2">The sequence shown here is derived from an EMBL/GenBank/DDBJ whole genome shotgun (WGS) entry which is preliminary data.</text>
</comment>
<sequence length="418" mass="47082">MSEQEFQAWLKGQNLSESTLQKYKIQKTVPKEGNKAPTKTIILPLSIENNATITGIAAVLEQFGQEFKIPCTHSKVVLPYDESLKTFNIEAARKHHKFLYLLQEQKNEMIQLEEQLTSIEKQLPDVEGETGEEDSDTEEESNAHNAVTFQKIDGKFKNIYDKLTDKMWQLMQQLLSSLSIPGSKQIADKLGLDNISTLIESCLAQEKEQDLAVWEMTELSTTEPSVVDNSPSPDDADMVYCRSTKNCKTLVVGDQGTNKITRSVKEKSSSAYGWAAENCLGDKKFQHQNLNRIDEAVRDVSMAYGLAAVQEFQGSGYFPSADALDAHHKVHGNHHDLLISSFKGLNELKWIEDQSRLLPFRYHSQLFTLFGPLRELYLSSVKFGDAGFDKTPVRSSRASRFSCRASNFLCSLPQRARA</sequence>
<organism evidence="2 3">
    <name type="scientific">Desmophyllum pertusum</name>
    <dbReference type="NCBI Taxonomy" id="174260"/>
    <lineage>
        <taxon>Eukaryota</taxon>
        <taxon>Metazoa</taxon>
        <taxon>Cnidaria</taxon>
        <taxon>Anthozoa</taxon>
        <taxon>Hexacorallia</taxon>
        <taxon>Scleractinia</taxon>
        <taxon>Caryophylliina</taxon>
        <taxon>Caryophylliidae</taxon>
        <taxon>Desmophyllum</taxon>
    </lineage>
</organism>
<name>A0A9W9Z345_9CNID</name>
<keyword evidence="3" id="KW-1185">Reference proteome</keyword>
<evidence type="ECO:0000313" key="2">
    <source>
        <dbReference type="EMBL" id="KAJ7374197.1"/>
    </source>
</evidence>
<dbReference type="OrthoDB" id="5987369at2759"/>
<reference evidence="2" key="1">
    <citation type="submission" date="2023-01" db="EMBL/GenBank/DDBJ databases">
        <title>Genome assembly of the deep-sea coral Lophelia pertusa.</title>
        <authorList>
            <person name="Herrera S."/>
            <person name="Cordes E."/>
        </authorList>
    </citation>
    <scope>NUCLEOTIDE SEQUENCE</scope>
    <source>
        <strain evidence="2">USNM1676648</strain>
        <tissue evidence="2">Polyp</tissue>
    </source>
</reference>
<dbReference type="AlphaFoldDB" id="A0A9W9Z345"/>
<dbReference type="EMBL" id="MU826828">
    <property type="protein sequence ID" value="KAJ7374197.1"/>
    <property type="molecule type" value="Genomic_DNA"/>
</dbReference>
<feature type="region of interest" description="Disordered" evidence="1">
    <location>
        <begin position="122"/>
        <end position="144"/>
    </location>
</feature>
<protein>
    <submittedName>
        <fullName evidence="2">Uncharacterized protein</fullName>
    </submittedName>
</protein>
<accession>A0A9W9Z345</accession>